<dbReference type="CDD" id="cd00075">
    <property type="entry name" value="HATPase"/>
    <property type="match status" value="1"/>
</dbReference>
<keyword evidence="4" id="KW-0808">Transferase</keyword>
<dbReference type="InterPro" id="IPR003661">
    <property type="entry name" value="HisK_dim/P_dom"/>
</dbReference>
<feature type="domain" description="Histidine kinase" evidence="8">
    <location>
        <begin position="279"/>
        <end position="496"/>
    </location>
</feature>
<evidence type="ECO:0000256" key="5">
    <source>
        <dbReference type="ARBA" id="ARBA00022777"/>
    </source>
</evidence>
<dbReference type="Gene3D" id="6.10.340.10">
    <property type="match status" value="1"/>
</dbReference>
<dbReference type="SMART" id="SM00387">
    <property type="entry name" value="HATPase_c"/>
    <property type="match status" value="1"/>
</dbReference>
<evidence type="ECO:0000256" key="1">
    <source>
        <dbReference type="ARBA" id="ARBA00000085"/>
    </source>
</evidence>
<dbReference type="Pfam" id="PF00512">
    <property type="entry name" value="HisKA"/>
    <property type="match status" value="1"/>
</dbReference>
<evidence type="ECO:0000259" key="8">
    <source>
        <dbReference type="PROSITE" id="PS50109"/>
    </source>
</evidence>
<dbReference type="InterPro" id="IPR036097">
    <property type="entry name" value="HisK_dim/P_sf"/>
</dbReference>
<dbReference type="PROSITE" id="PS50109">
    <property type="entry name" value="HIS_KIN"/>
    <property type="match status" value="1"/>
</dbReference>
<dbReference type="EMBL" id="CABR01000056">
    <property type="protein sequence ID" value="CBI09876.1"/>
    <property type="molecule type" value="Genomic_DNA"/>
</dbReference>
<dbReference type="PRINTS" id="PR00344">
    <property type="entry name" value="BCTRLSENSOR"/>
</dbReference>
<evidence type="ECO:0000259" key="9">
    <source>
        <dbReference type="PROSITE" id="PS50885"/>
    </source>
</evidence>
<dbReference type="Gene3D" id="3.30.565.10">
    <property type="entry name" value="Histidine kinase-like ATPase, C-terminal domain"/>
    <property type="match status" value="1"/>
</dbReference>
<dbReference type="Pfam" id="PF02518">
    <property type="entry name" value="HATPase_c"/>
    <property type="match status" value="1"/>
</dbReference>
<protein>
    <recommendedName>
        <fullName evidence="2">histidine kinase</fullName>
        <ecNumber evidence="2">2.7.13.3</ecNumber>
    </recommendedName>
</protein>
<dbReference type="InterPro" id="IPR003660">
    <property type="entry name" value="HAMP_dom"/>
</dbReference>
<dbReference type="PROSITE" id="PS50885">
    <property type="entry name" value="HAMP"/>
    <property type="match status" value="1"/>
</dbReference>
<dbReference type="InterPro" id="IPR050736">
    <property type="entry name" value="Sensor_HK_Regulatory"/>
</dbReference>
<accession>E6QRK4</accession>
<organism evidence="10">
    <name type="scientific">mine drainage metagenome</name>
    <dbReference type="NCBI Taxonomy" id="410659"/>
    <lineage>
        <taxon>unclassified sequences</taxon>
        <taxon>metagenomes</taxon>
        <taxon>ecological metagenomes</taxon>
    </lineage>
</organism>
<evidence type="ECO:0000256" key="6">
    <source>
        <dbReference type="ARBA" id="ARBA00023012"/>
    </source>
</evidence>
<evidence type="ECO:0000256" key="4">
    <source>
        <dbReference type="ARBA" id="ARBA00022679"/>
    </source>
</evidence>
<feature type="domain" description="HAMP" evidence="9">
    <location>
        <begin position="219"/>
        <end position="271"/>
    </location>
</feature>
<evidence type="ECO:0000256" key="2">
    <source>
        <dbReference type="ARBA" id="ARBA00012438"/>
    </source>
</evidence>
<dbReference type="SUPFAM" id="SSF47384">
    <property type="entry name" value="Homodimeric domain of signal transducing histidine kinase"/>
    <property type="match status" value="1"/>
</dbReference>
<keyword evidence="3" id="KW-0597">Phosphoprotein</keyword>
<dbReference type="GO" id="GO:0000155">
    <property type="term" value="F:phosphorelay sensor kinase activity"/>
    <property type="evidence" value="ECO:0007669"/>
    <property type="project" value="InterPro"/>
</dbReference>
<dbReference type="EC" id="2.7.13.3" evidence="2"/>
<keyword evidence="7" id="KW-1133">Transmembrane helix</keyword>
<dbReference type="SMART" id="SM00388">
    <property type="entry name" value="HisKA"/>
    <property type="match status" value="1"/>
</dbReference>
<evidence type="ECO:0000256" key="7">
    <source>
        <dbReference type="SAM" id="Phobius"/>
    </source>
</evidence>
<dbReference type="InterPro" id="IPR004358">
    <property type="entry name" value="Sig_transdc_His_kin-like_C"/>
</dbReference>
<gene>
    <name evidence="10" type="ORF">CARN7_0623</name>
</gene>
<dbReference type="GO" id="GO:0016020">
    <property type="term" value="C:membrane"/>
    <property type="evidence" value="ECO:0007669"/>
    <property type="project" value="InterPro"/>
</dbReference>
<dbReference type="SUPFAM" id="SSF158472">
    <property type="entry name" value="HAMP domain-like"/>
    <property type="match status" value="1"/>
</dbReference>
<feature type="transmembrane region" description="Helical" evidence="7">
    <location>
        <begin position="198"/>
        <end position="221"/>
    </location>
</feature>
<dbReference type="CDD" id="cd06225">
    <property type="entry name" value="HAMP"/>
    <property type="match status" value="1"/>
</dbReference>
<dbReference type="Gene3D" id="1.10.287.130">
    <property type="match status" value="1"/>
</dbReference>
<dbReference type="InterPro" id="IPR003594">
    <property type="entry name" value="HATPase_dom"/>
</dbReference>
<evidence type="ECO:0000256" key="3">
    <source>
        <dbReference type="ARBA" id="ARBA00022553"/>
    </source>
</evidence>
<keyword evidence="7" id="KW-0472">Membrane</keyword>
<dbReference type="Pfam" id="PF00672">
    <property type="entry name" value="HAMP"/>
    <property type="match status" value="1"/>
</dbReference>
<comment type="catalytic activity">
    <reaction evidence="1">
        <text>ATP + protein L-histidine = ADP + protein N-phospho-L-histidine.</text>
        <dbReference type="EC" id="2.7.13.3"/>
    </reaction>
</comment>
<keyword evidence="6" id="KW-0902">Two-component regulatory system</keyword>
<dbReference type="SUPFAM" id="SSF55874">
    <property type="entry name" value="ATPase domain of HSP90 chaperone/DNA topoisomerase II/histidine kinase"/>
    <property type="match status" value="1"/>
</dbReference>
<evidence type="ECO:0000313" key="10">
    <source>
        <dbReference type="EMBL" id="CBI09876.1"/>
    </source>
</evidence>
<feature type="transmembrane region" description="Helical" evidence="7">
    <location>
        <begin position="29"/>
        <end position="53"/>
    </location>
</feature>
<proteinExistence type="predicted"/>
<dbReference type="PANTHER" id="PTHR43711">
    <property type="entry name" value="TWO-COMPONENT HISTIDINE KINASE"/>
    <property type="match status" value="1"/>
</dbReference>
<dbReference type="SMART" id="SM00304">
    <property type="entry name" value="HAMP"/>
    <property type="match status" value="1"/>
</dbReference>
<comment type="caution">
    <text evidence="10">The sequence shown here is derived from an EMBL/GenBank/DDBJ whole genome shotgun (WGS) entry which is preliminary data.</text>
</comment>
<dbReference type="PANTHER" id="PTHR43711:SF1">
    <property type="entry name" value="HISTIDINE KINASE 1"/>
    <property type="match status" value="1"/>
</dbReference>
<dbReference type="AlphaFoldDB" id="E6QRK4"/>
<dbReference type="CDD" id="cd00082">
    <property type="entry name" value="HisKA"/>
    <property type="match status" value="1"/>
</dbReference>
<keyword evidence="5 10" id="KW-0418">Kinase</keyword>
<sequence>MSNHSGSTGTEDGHGNAIQRLLRYYPKSFLKLILTGFSLVVLPLIFALIYSAMSIDQLAEQNRKTVYQAEQIAHGSRILVDEVAAMERSVRLSVILGDASLLDGYFRAHTNFEKTAASFSALSLSVDQQQLLDGLRLSDTAIFQKVVADRQSPEALKYEVGDFVPLLDSTRNFLDHGLVLIESEVNAMQERAVRARQIVIWQLLALIPFAMLLATGFSVLITRPIRQIDEAIRHMGEGELLRPVTVNGPEDLRRLGDRLDWMRLRLLELQEQKTKFLQHISHELKTPLTSIREGADLLVEGAVGELSAKQKNVAKILFSNSVQLQKRIEDLLNYSALQTEKSRFVGRRVVLKPLLDGVLRDHDLAIINKNLQIELVCPDILLACDEQKIRIVVDNLLSNAVKFAPSGSRIEVCVSQTVDHIFLDVLDAGPGVDIIDRDKIFNAFYRGQRTPLSTIKGTGLGLSIAREYVLEHGGTIELVTQGGVGAHFRVTLPVVNLAGVA</sequence>
<dbReference type="InterPro" id="IPR005467">
    <property type="entry name" value="His_kinase_dom"/>
</dbReference>
<reference evidence="10" key="1">
    <citation type="submission" date="2009-10" db="EMBL/GenBank/DDBJ databases">
        <title>Diversity of trophic interactions inside an arsenic-rich microbial ecosystem.</title>
        <authorList>
            <person name="Bertin P.N."/>
            <person name="Heinrich-Salmeron A."/>
            <person name="Pelletier E."/>
            <person name="Goulhen-Chollet F."/>
            <person name="Arsene-Ploetze F."/>
            <person name="Gallien S."/>
            <person name="Calteau A."/>
            <person name="Vallenet D."/>
            <person name="Casiot C."/>
            <person name="Chane-Woon-Ming B."/>
            <person name="Giloteaux L."/>
            <person name="Barakat M."/>
            <person name="Bonnefoy V."/>
            <person name="Bruneel O."/>
            <person name="Chandler M."/>
            <person name="Cleiss J."/>
            <person name="Duran R."/>
            <person name="Elbaz-Poulichet F."/>
            <person name="Fonknechten N."/>
            <person name="Lauga B."/>
            <person name="Mornico D."/>
            <person name="Ortet P."/>
            <person name="Schaeffer C."/>
            <person name="Siguier P."/>
            <person name="Alexander Thil Smith A."/>
            <person name="Van Dorsselaer A."/>
            <person name="Weissenbach J."/>
            <person name="Medigue C."/>
            <person name="Le Paslier D."/>
        </authorList>
    </citation>
    <scope>NUCLEOTIDE SEQUENCE</scope>
</reference>
<dbReference type="InterPro" id="IPR036890">
    <property type="entry name" value="HATPase_C_sf"/>
</dbReference>
<keyword evidence="7" id="KW-0812">Transmembrane</keyword>
<name>E6QRK4_9ZZZZ</name>